<proteinExistence type="predicted"/>
<keyword evidence="1" id="KW-0732">Signal</keyword>
<keyword evidence="2" id="KW-0614">Plasmid</keyword>
<evidence type="ECO:0000313" key="2">
    <source>
        <dbReference type="EMBL" id="ANU39374.1"/>
    </source>
</evidence>
<feature type="chain" id="PRO_5008885752" description="Integrating conjugative element protein" evidence="1">
    <location>
        <begin position="22"/>
        <end position="282"/>
    </location>
</feature>
<geneLocation type="plasmid" evidence="3">
    <name>pvs127</name>
</geneLocation>
<keyword evidence="3" id="KW-1185">Reference proteome</keyword>
<feature type="signal peptide" evidence="1">
    <location>
        <begin position="1"/>
        <end position="21"/>
    </location>
</feature>
<name>A0A1C7FJ76_9VIBR</name>
<dbReference type="PATRIC" id="fig|45658.7.peg.4328"/>
<evidence type="ECO:0000256" key="1">
    <source>
        <dbReference type="SAM" id="SignalP"/>
    </source>
</evidence>
<protein>
    <recommendedName>
        <fullName evidence="4">Integrating conjugative element protein</fullName>
    </recommendedName>
</protein>
<dbReference type="EMBL" id="CP016416">
    <property type="protein sequence ID" value="ANU39374.1"/>
    <property type="molecule type" value="Genomic_DNA"/>
</dbReference>
<evidence type="ECO:0008006" key="4">
    <source>
        <dbReference type="Google" id="ProtNLM"/>
    </source>
</evidence>
<dbReference type="RefSeq" id="WP_065546865.1">
    <property type="nucleotide sequence ID" value="NZ_CP016416.1"/>
</dbReference>
<dbReference type="Pfam" id="PF11920">
    <property type="entry name" value="DUF3438"/>
    <property type="match status" value="1"/>
</dbReference>
<evidence type="ECO:0000313" key="3">
    <source>
        <dbReference type="Proteomes" id="UP000092528"/>
    </source>
</evidence>
<sequence length="282" mass="30195">MTLSKALVWSAALLCVAPVQAMERVMNWEGTPLPLTMTPGKELIVNFGEDVRIAIPAHLNGVLSTASLGGRVYLSANRHFDVARLHVERLSDGMRVLLDVQADEAFASMPLVEVVLPKQIGAPVSDNVTGVAMGGGTAISQSQALKMAPQALLIRYAMQSLYSPSHAIEPLPGVVRMPMGLTNNIQASVFPYWPVEATPIAAWKLGEEVVTAIEVKNLGQRVQTLDPRQVALGGACLTRSCMVSFVYPEINAAGSESDRSTAFVVTPGPLRQHLLPVEGHRG</sequence>
<reference evidence="2 3" key="1">
    <citation type="submission" date="2016-07" db="EMBL/GenBank/DDBJ databases">
        <title>Genome sequencing of Vibrio scophthalmi strain VS-05, an isolated from Paralichthys olivaceus.</title>
        <authorList>
            <person name="Han H.-J."/>
        </authorList>
    </citation>
    <scope>NUCLEOTIDE SEQUENCE [LARGE SCALE GENOMIC DNA]</scope>
    <source>
        <strain evidence="2 3">VS-05</strain>
        <plasmid evidence="3">pvs127</plasmid>
    </source>
</reference>
<accession>A0A1C7FJ76</accession>
<dbReference type="NCBIfam" id="TIGR03749">
    <property type="entry name" value="conj_TIGR03749"/>
    <property type="match status" value="1"/>
</dbReference>
<dbReference type="InterPro" id="IPR021844">
    <property type="entry name" value="Integr_conj_element_PFL4704"/>
</dbReference>
<gene>
    <name evidence="2" type="ORF">VSVS05_04339</name>
</gene>
<dbReference type="AlphaFoldDB" id="A0A1C7FJ76"/>
<organism evidence="2 3">
    <name type="scientific">Vibrio scophthalmi</name>
    <dbReference type="NCBI Taxonomy" id="45658"/>
    <lineage>
        <taxon>Bacteria</taxon>
        <taxon>Pseudomonadati</taxon>
        <taxon>Pseudomonadota</taxon>
        <taxon>Gammaproteobacteria</taxon>
        <taxon>Vibrionales</taxon>
        <taxon>Vibrionaceae</taxon>
        <taxon>Vibrio</taxon>
    </lineage>
</organism>
<dbReference type="Proteomes" id="UP000092528">
    <property type="component" value="Plasmid pVS127"/>
</dbReference>